<organism evidence="9 10">
    <name type="scientific">Phenylobacterium conjunctum</name>
    <dbReference type="NCBI Taxonomy" id="1298959"/>
    <lineage>
        <taxon>Bacteria</taxon>
        <taxon>Pseudomonadati</taxon>
        <taxon>Pseudomonadota</taxon>
        <taxon>Alphaproteobacteria</taxon>
        <taxon>Caulobacterales</taxon>
        <taxon>Caulobacteraceae</taxon>
        <taxon>Phenylobacterium</taxon>
    </lineage>
</organism>
<keyword evidence="5" id="KW-0547">Nucleotide-binding</keyword>
<gene>
    <name evidence="9" type="ORF">ACFQ27_10030</name>
</gene>
<evidence type="ECO:0000256" key="4">
    <source>
        <dbReference type="ARBA" id="ARBA00022679"/>
    </source>
</evidence>
<evidence type="ECO:0000256" key="5">
    <source>
        <dbReference type="ARBA" id="ARBA00022741"/>
    </source>
</evidence>
<keyword evidence="10" id="KW-1185">Reference proteome</keyword>
<evidence type="ECO:0000256" key="1">
    <source>
        <dbReference type="ARBA" id="ARBA00000085"/>
    </source>
</evidence>
<evidence type="ECO:0000259" key="8">
    <source>
        <dbReference type="PROSITE" id="PS50109"/>
    </source>
</evidence>
<dbReference type="PANTHER" id="PTHR41523">
    <property type="entry name" value="TWO-COMPONENT SYSTEM SENSOR PROTEIN"/>
    <property type="match status" value="1"/>
</dbReference>
<keyword evidence="3" id="KW-0597">Phosphoprotein</keyword>
<evidence type="ECO:0000313" key="9">
    <source>
        <dbReference type="EMBL" id="MFD1190917.1"/>
    </source>
</evidence>
<dbReference type="Pfam" id="PF02518">
    <property type="entry name" value="HATPase_c"/>
    <property type="match status" value="1"/>
</dbReference>
<comment type="caution">
    <text evidence="9">The sequence shown here is derived from an EMBL/GenBank/DDBJ whole genome shotgun (WGS) entry which is preliminary data.</text>
</comment>
<dbReference type="InterPro" id="IPR003594">
    <property type="entry name" value="HATPase_dom"/>
</dbReference>
<reference evidence="10" key="1">
    <citation type="journal article" date="2019" name="Int. J. Syst. Evol. Microbiol.">
        <title>The Global Catalogue of Microorganisms (GCM) 10K type strain sequencing project: providing services to taxonomists for standard genome sequencing and annotation.</title>
        <authorList>
            <consortium name="The Broad Institute Genomics Platform"/>
            <consortium name="The Broad Institute Genome Sequencing Center for Infectious Disease"/>
            <person name="Wu L."/>
            <person name="Ma J."/>
        </authorList>
    </citation>
    <scope>NUCLEOTIDE SEQUENCE [LARGE SCALE GENOMIC DNA]</scope>
    <source>
        <strain evidence="10">CCUG 55074</strain>
    </source>
</reference>
<accession>A0ABW3T4G7</accession>
<feature type="domain" description="Histidine kinase" evidence="8">
    <location>
        <begin position="32"/>
        <end position="224"/>
    </location>
</feature>
<dbReference type="RefSeq" id="WP_377353487.1">
    <property type="nucleotide sequence ID" value="NZ_JBHTLQ010000018.1"/>
</dbReference>
<name>A0ABW3T4G7_9CAUL</name>
<evidence type="ECO:0000256" key="7">
    <source>
        <dbReference type="ARBA" id="ARBA00022840"/>
    </source>
</evidence>
<dbReference type="InterPro" id="IPR036890">
    <property type="entry name" value="HATPase_C_sf"/>
</dbReference>
<dbReference type="SUPFAM" id="SSF55874">
    <property type="entry name" value="ATPase domain of HSP90 chaperone/DNA topoisomerase II/histidine kinase"/>
    <property type="match status" value="1"/>
</dbReference>
<dbReference type="Gene3D" id="3.30.565.10">
    <property type="entry name" value="Histidine kinase-like ATPase, C-terminal domain"/>
    <property type="match status" value="1"/>
</dbReference>
<proteinExistence type="predicted"/>
<dbReference type="InterPro" id="IPR005467">
    <property type="entry name" value="His_kinase_dom"/>
</dbReference>
<dbReference type="SMART" id="SM00911">
    <property type="entry name" value="HWE_HK"/>
    <property type="match status" value="1"/>
</dbReference>
<dbReference type="Pfam" id="PF07568">
    <property type="entry name" value="HisKA_2"/>
    <property type="match status" value="1"/>
</dbReference>
<comment type="catalytic activity">
    <reaction evidence="1">
        <text>ATP + protein L-histidine = ADP + protein N-phospho-L-histidine.</text>
        <dbReference type="EC" id="2.7.13.3"/>
    </reaction>
</comment>
<dbReference type="PANTHER" id="PTHR41523:SF8">
    <property type="entry name" value="ETHYLENE RESPONSE SENSOR PROTEIN"/>
    <property type="match status" value="1"/>
</dbReference>
<sequence>MTGADPIDPQGSDRAEPPARAGLDDQAALIDEVNHRVKNALQQVASLVRLQARAATDPATRQALDTTLGRIMAVGRAHEQTYRVREDQGDFDAGLYTRTLARDLIGAAGRDDVALETEVISVWLDARQATPLALILNELVTNALKHGCPAGRPGRIRVVLGTEGGDYRLSVSDDGPGLPAGLAPRSRTSLGLRAVDALARQLQGRLVVEPTKTGASLAVVFPRA</sequence>
<dbReference type="GO" id="GO:0004673">
    <property type="term" value="F:protein histidine kinase activity"/>
    <property type="evidence" value="ECO:0007669"/>
    <property type="project" value="UniProtKB-EC"/>
</dbReference>
<dbReference type="InterPro" id="IPR011102">
    <property type="entry name" value="Sig_transdc_His_kinase_HWE"/>
</dbReference>
<keyword evidence="7" id="KW-0067">ATP-binding</keyword>
<protein>
    <recommendedName>
        <fullName evidence="2">histidine kinase</fullName>
        <ecNumber evidence="2">2.7.13.3</ecNumber>
    </recommendedName>
</protein>
<evidence type="ECO:0000256" key="6">
    <source>
        <dbReference type="ARBA" id="ARBA00022777"/>
    </source>
</evidence>
<dbReference type="InterPro" id="IPR011495">
    <property type="entry name" value="Sig_transdc_His_kin_sub2_dim/P"/>
</dbReference>
<keyword evidence="4 9" id="KW-0808">Transferase</keyword>
<evidence type="ECO:0000256" key="3">
    <source>
        <dbReference type="ARBA" id="ARBA00022553"/>
    </source>
</evidence>
<dbReference type="Proteomes" id="UP001597216">
    <property type="component" value="Unassembled WGS sequence"/>
</dbReference>
<evidence type="ECO:0000256" key="2">
    <source>
        <dbReference type="ARBA" id="ARBA00012438"/>
    </source>
</evidence>
<dbReference type="PROSITE" id="PS50109">
    <property type="entry name" value="HIS_KIN"/>
    <property type="match status" value="1"/>
</dbReference>
<dbReference type="EC" id="2.7.13.3" evidence="2"/>
<keyword evidence="6 9" id="KW-0418">Kinase</keyword>
<dbReference type="EMBL" id="JBHTLQ010000018">
    <property type="protein sequence ID" value="MFD1190917.1"/>
    <property type="molecule type" value="Genomic_DNA"/>
</dbReference>
<evidence type="ECO:0000313" key="10">
    <source>
        <dbReference type="Proteomes" id="UP001597216"/>
    </source>
</evidence>
<dbReference type="SMART" id="SM00387">
    <property type="entry name" value="HATPase_c"/>
    <property type="match status" value="1"/>
</dbReference>